<evidence type="ECO:0000256" key="5">
    <source>
        <dbReference type="ARBA" id="ARBA00023065"/>
    </source>
</evidence>
<feature type="region of interest" description="Disordered" evidence="8">
    <location>
        <begin position="1105"/>
        <end position="1160"/>
    </location>
</feature>
<feature type="compositionally biased region" description="Low complexity" evidence="8">
    <location>
        <begin position="972"/>
        <end position="989"/>
    </location>
</feature>
<feature type="transmembrane region" description="Helical" evidence="9">
    <location>
        <begin position="142"/>
        <end position="170"/>
    </location>
</feature>
<feature type="compositionally biased region" description="Low complexity" evidence="8">
    <location>
        <begin position="884"/>
        <end position="893"/>
    </location>
</feature>
<feature type="compositionally biased region" description="Low complexity" evidence="8">
    <location>
        <begin position="547"/>
        <end position="559"/>
    </location>
</feature>
<evidence type="ECO:0000256" key="8">
    <source>
        <dbReference type="SAM" id="MobiDB-lite"/>
    </source>
</evidence>
<evidence type="ECO:0000256" key="2">
    <source>
        <dbReference type="ARBA" id="ARBA00022448"/>
    </source>
</evidence>
<dbReference type="GO" id="GO:0005886">
    <property type="term" value="C:plasma membrane"/>
    <property type="evidence" value="ECO:0007669"/>
    <property type="project" value="TreeGrafter"/>
</dbReference>
<sequence>YLSDPWNGLSLAVNSALLLLTLLKVLQDVNVDGLPPHQTSDAIHMCMAVLAVFVWVRAMGMAVPLYPSLGPLLNTVARMMEDLVAFLFPMIIILTGFTTMLFAVYQDQKIQELSTFGSTMLYLFGSMLGGFDFTIFDGLSDVLFYYGVTAQVVFLVASAILLLNLLVAIITNRYQPEEVEAETQFKKAQIVNFYQTQVTHHLVCSPFCLVQAGLHILGMPRGSRDKISGSARRPTKLGLLPLDGVVLPDDSSGRPTGLGELPYLVFLLCVYPVMIIICVVLFVLYTPFGIWQFASRQTNRFAKRYGRRRGGGKRGGSKRGSGSSWASGQAGGGEGDGGGGAKSRWKGGKGKRGGDTSGGESGSDHPARGTLERAPELSRKALSGAHLEAASMDHRQFMKFKKALQANSKKMNDVSAVKTAGFALGTLVFAVLGTLYYAVLMVLVLTFWSGLYQLIAKVLYSLYNILLRPVRDWARQRRRARSGRVAPEPQPAAPSEPSSSSPPSHPGSRPGSAEPGRPSPNRLAPLTVPPAATDPPSPTRAGPSRLAASAVPPVAHSPSGGTPQRTSNPDRPSNRTRSPARTLEANGTAGGFGGLIRAVTGRHDPAQGASQQGGVRQAAGAAPSALNTMVVAQKNERYLPLRDVLKAVAASKFKPHMASWSLSVDPRATAQDIVEAQLQDLEDDDNEWDDDELNGDDDTLETAILDKTEALTEMVQAGQRMQAEALDALVHQVAMLTHQLAEMQAASGGGGGGAGAGGPPSPAHSARGAVALGGVESSAPSHAHLAPPSHGPVHAAPAAHGELASRLPSIAGASPYGAPHAQHAAPLRGGSGGASSHAAAAAPTALPARLHHAPAHAPAAHPLAQHAAPGVLPTHAPARSGPSLPLLQPAAPQHDAHNPHTHAHSHTRSRASDEGAAAGGRGFEDQLPTGALGAAAEPSGGPHLRSASRRDAPDQSHQPAKAEPEHPHASKAQAQAHGEGEAQAQAQQAHPRRGGSQSGEAAPHQPAVVTAAPARPSLPPLGTTASSPPDGGAAALPAAAAARAAGPKRPASALPPVSAALPGAVSTGSTGGPAAAGSAAAALPPVAAAALDPDLKSLTALAAETSSGAVGGARASAAATASSSGSPSAGGLGSGGRRGPSALPRLAPAGKAEDGAAAEE</sequence>
<feature type="region of interest" description="Disordered" evidence="8">
    <location>
        <begin position="746"/>
        <end position="796"/>
    </location>
</feature>
<comment type="subcellular location">
    <subcellularLocation>
        <location evidence="1">Membrane</location>
        <topology evidence="1">Multi-pass membrane protein</topology>
    </subcellularLocation>
</comment>
<feature type="compositionally biased region" description="Basic and acidic residues" evidence="8">
    <location>
        <begin position="362"/>
        <end position="375"/>
    </location>
</feature>
<dbReference type="GO" id="GO:0034703">
    <property type="term" value="C:cation channel complex"/>
    <property type="evidence" value="ECO:0007669"/>
    <property type="project" value="TreeGrafter"/>
</dbReference>
<feature type="transmembrane region" description="Helical" evidence="9">
    <location>
        <begin position="47"/>
        <end position="66"/>
    </location>
</feature>
<feature type="compositionally biased region" description="Basic residues" evidence="8">
    <location>
        <begin position="304"/>
        <end position="317"/>
    </location>
</feature>
<feature type="compositionally biased region" description="Low complexity" evidence="8">
    <location>
        <begin position="1106"/>
        <end position="1127"/>
    </location>
</feature>
<evidence type="ECO:0000313" key="12">
    <source>
        <dbReference type="Proteomes" id="UP000612055"/>
    </source>
</evidence>
<proteinExistence type="predicted"/>
<dbReference type="AlphaFoldDB" id="A0A835XP24"/>
<keyword evidence="7" id="KW-0407">Ion channel</keyword>
<keyword evidence="6 9" id="KW-0472">Membrane</keyword>
<evidence type="ECO:0000313" key="11">
    <source>
        <dbReference type="EMBL" id="KAG2487094.1"/>
    </source>
</evidence>
<reference evidence="11" key="1">
    <citation type="journal article" date="2020" name="bioRxiv">
        <title>Comparative genomics of Chlamydomonas.</title>
        <authorList>
            <person name="Craig R.J."/>
            <person name="Hasan A.R."/>
            <person name="Ness R.W."/>
            <person name="Keightley P.D."/>
        </authorList>
    </citation>
    <scope>NUCLEOTIDE SEQUENCE</scope>
    <source>
        <strain evidence="11">CCAP 11/70</strain>
    </source>
</reference>
<feature type="region of interest" description="Disordered" evidence="8">
    <location>
        <begin position="810"/>
        <end position="844"/>
    </location>
</feature>
<evidence type="ECO:0000256" key="3">
    <source>
        <dbReference type="ARBA" id="ARBA00022692"/>
    </source>
</evidence>
<evidence type="ECO:0000259" key="10">
    <source>
        <dbReference type="Pfam" id="PF00520"/>
    </source>
</evidence>
<feature type="compositionally biased region" description="Gly residues" evidence="8">
    <location>
        <begin position="747"/>
        <end position="758"/>
    </location>
</feature>
<dbReference type="PANTHER" id="PTHR10117">
    <property type="entry name" value="TRANSIENT RECEPTOR POTENTIAL CHANNEL"/>
    <property type="match status" value="1"/>
</dbReference>
<name>A0A835XP24_9CHLO</name>
<gene>
    <name evidence="11" type="ORF">HYH03_014207</name>
</gene>
<feature type="transmembrane region" description="Helical" evidence="9">
    <location>
        <begin position="86"/>
        <end position="104"/>
    </location>
</feature>
<feature type="compositionally biased region" description="Low complexity" evidence="8">
    <location>
        <begin position="1139"/>
        <end position="1150"/>
    </location>
</feature>
<keyword evidence="3 9" id="KW-0812">Transmembrane</keyword>
<dbReference type="GO" id="GO:0015279">
    <property type="term" value="F:store-operated calcium channel activity"/>
    <property type="evidence" value="ECO:0007669"/>
    <property type="project" value="TreeGrafter"/>
</dbReference>
<feature type="region of interest" description="Disordered" evidence="8">
    <location>
        <begin position="870"/>
        <end position="1081"/>
    </location>
</feature>
<dbReference type="InterPro" id="IPR005821">
    <property type="entry name" value="Ion_trans_dom"/>
</dbReference>
<evidence type="ECO:0000256" key="6">
    <source>
        <dbReference type="ARBA" id="ARBA00023136"/>
    </source>
</evidence>
<feature type="transmembrane region" description="Helical" evidence="9">
    <location>
        <begin position="116"/>
        <end position="136"/>
    </location>
</feature>
<accession>A0A835XP24</accession>
<feature type="domain" description="Ion transport" evidence="10">
    <location>
        <begin position="1"/>
        <end position="178"/>
    </location>
</feature>
<feature type="transmembrane region" description="Helical" evidence="9">
    <location>
        <begin position="261"/>
        <end position="294"/>
    </location>
</feature>
<dbReference type="GO" id="GO:0051480">
    <property type="term" value="P:regulation of cytosolic calcium ion concentration"/>
    <property type="evidence" value="ECO:0007669"/>
    <property type="project" value="TreeGrafter"/>
</dbReference>
<evidence type="ECO:0000256" key="4">
    <source>
        <dbReference type="ARBA" id="ARBA00022989"/>
    </source>
</evidence>
<keyword evidence="5" id="KW-0406">Ion transport</keyword>
<dbReference type="Pfam" id="PF00520">
    <property type="entry name" value="Ion_trans"/>
    <property type="match status" value="1"/>
</dbReference>
<feature type="compositionally biased region" description="Basic and acidic residues" evidence="8">
    <location>
        <begin position="948"/>
        <end position="968"/>
    </location>
</feature>
<organism evidence="11 12">
    <name type="scientific">Edaphochlamys debaryana</name>
    <dbReference type="NCBI Taxonomy" id="47281"/>
    <lineage>
        <taxon>Eukaryota</taxon>
        <taxon>Viridiplantae</taxon>
        <taxon>Chlorophyta</taxon>
        <taxon>core chlorophytes</taxon>
        <taxon>Chlorophyceae</taxon>
        <taxon>CS clade</taxon>
        <taxon>Chlamydomonadales</taxon>
        <taxon>Chlamydomonadales incertae sedis</taxon>
        <taxon>Edaphochlamys</taxon>
    </lineage>
</organism>
<feature type="non-terminal residue" evidence="11">
    <location>
        <position position="1"/>
    </location>
</feature>
<feature type="region of interest" description="Disordered" evidence="8">
    <location>
        <begin position="481"/>
        <end position="592"/>
    </location>
</feature>
<feature type="transmembrane region" description="Helical" evidence="9">
    <location>
        <begin position="419"/>
        <end position="445"/>
    </location>
</feature>
<feature type="compositionally biased region" description="Gly residues" evidence="8">
    <location>
        <begin position="329"/>
        <end position="341"/>
    </location>
</feature>
<protein>
    <recommendedName>
        <fullName evidence="10">Ion transport domain-containing protein</fullName>
    </recommendedName>
</protein>
<dbReference type="OrthoDB" id="544666at2759"/>
<evidence type="ECO:0000256" key="1">
    <source>
        <dbReference type="ARBA" id="ARBA00004141"/>
    </source>
</evidence>
<feature type="region of interest" description="Disordered" evidence="8">
    <location>
        <begin position="304"/>
        <end position="375"/>
    </location>
</feature>
<comment type="caution">
    <text evidence="11">The sequence shown here is derived from an EMBL/GenBank/DDBJ whole genome shotgun (WGS) entry which is preliminary data.</text>
</comment>
<evidence type="ECO:0000256" key="7">
    <source>
        <dbReference type="ARBA" id="ARBA00023303"/>
    </source>
</evidence>
<dbReference type="PANTHER" id="PTHR10117:SF54">
    <property type="entry name" value="TRANSIENT RECEPTOR POTENTIAL-GAMMA PROTEIN"/>
    <property type="match status" value="1"/>
</dbReference>
<dbReference type="EMBL" id="JAEHOE010000101">
    <property type="protein sequence ID" value="KAG2487094.1"/>
    <property type="molecule type" value="Genomic_DNA"/>
</dbReference>
<dbReference type="GO" id="GO:0070679">
    <property type="term" value="F:inositol 1,4,5 trisphosphate binding"/>
    <property type="evidence" value="ECO:0007669"/>
    <property type="project" value="TreeGrafter"/>
</dbReference>
<feature type="compositionally biased region" description="Low complexity" evidence="8">
    <location>
        <begin position="786"/>
        <end position="796"/>
    </location>
</feature>
<feature type="transmembrane region" description="Helical" evidence="9">
    <location>
        <begin position="191"/>
        <end position="214"/>
    </location>
</feature>
<feature type="compositionally biased region" description="Basic residues" evidence="8">
    <location>
        <begin position="899"/>
        <end position="909"/>
    </location>
</feature>
<keyword evidence="4 9" id="KW-1133">Transmembrane helix</keyword>
<feature type="compositionally biased region" description="Low complexity" evidence="8">
    <location>
        <begin position="495"/>
        <end position="513"/>
    </location>
</feature>
<keyword evidence="12" id="KW-1185">Reference proteome</keyword>
<feature type="compositionally biased region" description="Low complexity" evidence="8">
    <location>
        <begin position="1025"/>
        <end position="1081"/>
    </location>
</feature>
<feature type="transmembrane region" description="Helical" evidence="9">
    <location>
        <begin position="6"/>
        <end position="26"/>
    </location>
</feature>
<dbReference type="Proteomes" id="UP000612055">
    <property type="component" value="Unassembled WGS sequence"/>
</dbReference>
<keyword evidence="2" id="KW-0813">Transport</keyword>
<evidence type="ECO:0000256" key="9">
    <source>
        <dbReference type="SAM" id="Phobius"/>
    </source>
</evidence>
<dbReference type="InterPro" id="IPR002153">
    <property type="entry name" value="TRPC_channel"/>
</dbReference>
<feature type="compositionally biased region" description="Polar residues" evidence="8">
    <location>
        <begin position="560"/>
        <end position="579"/>
    </location>
</feature>
<feature type="compositionally biased region" description="Gly residues" evidence="8">
    <location>
        <begin position="1128"/>
        <end position="1138"/>
    </location>
</feature>